<dbReference type="InterPro" id="IPR001701">
    <property type="entry name" value="Glyco_hydro_9"/>
</dbReference>
<dbReference type="InterPro" id="IPR008928">
    <property type="entry name" value="6-hairpin_glycosidase_sf"/>
</dbReference>
<evidence type="ECO:0000313" key="9">
    <source>
        <dbReference type="Proteomes" id="UP000241771"/>
    </source>
</evidence>
<keyword evidence="5" id="KW-0624">Polysaccharide degradation</keyword>
<evidence type="ECO:0000259" key="6">
    <source>
        <dbReference type="Pfam" id="PF00759"/>
    </source>
</evidence>
<reference evidence="8 9" key="1">
    <citation type="submission" date="2018-01" db="EMBL/GenBank/DDBJ databases">
        <title>Whole genome sequencing of Histamine producing bacteria.</title>
        <authorList>
            <person name="Butler K."/>
        </authorList>
    </citation>
    <scope>NUCLEOTIDE SEQUENCE [LARGE SCALE GENOMIC DNA]</scope>
    <source>
        <strain evidence="8 9">DSM 100436</strain>
    </source>
</reference>
<dbReference type="InterPro" id="IPR012341">
    <property type="entry name" value="6hp_glycosidase-like_sf"/>
</dbReference>
<name>A0A2T3NRX7_9GAMM</name>
<accession>A0A2T3NRX7</accession>
<dbReference type="Gene3D" id="1.50.10.10">
    <property type="match status" value="1"/>
</dbReference>
<dbReference type="RefSeq" id="WP_036831793.1">
    <property type="nucleotide sequence ID" value="NZ_JGVO01001603.1"/>
</dbReference>
<evidence type="ECO:0000313" key="8">
    <source>
        <dbReference type="EMBL" id="PSW19036.1"/>
    </source>
</evidence>
<dbReference type="InterPro" id="IPR013783">
    <property type="entry name" value="Ig-like_fold"/>
</dbReference>
<dbReference type="SUPFAM" id="SSF48208">
    <property type="entry name" value="Six-hairpin glycosidases"/>
    <property type="match status" value="1"/>
</dbReference>
<comment type="caution">
    <text evidence="8">The sequence shown here is derived from an EMBL/GenBank/DDBJ whole genome shotgun (WGS) entry which is preliminary data.</text>
</comment>
<dbReference type="Proteomes" id="UP000241771">
    <property type="component" value="Unassembled WGS sequence"/>
</dbReference>
<dbReference type="Gene3D" id="2.60.40.10">
    <property type="entry name" value="Immunoglobulins"/>
    <property type="match status" value="1"/>
</dbReference>
<organism evidence="8 9">
    <name type="scientific">Photobacterium sanctipauli</name>
    <dbReference type="NCBI Taxonomy" id="1342794"/>
    <lineage>
        <taxon>Bacteria</taxon>
        <taxon>Pseudomonadati</taxon>
        <taxon>Pseudomonadota</taxon>
        <taxon>Gammaproteobacteria</taxon>
        <taxon>Vibrionales</taxon>
        <taxon>Vibrionaceae</taxon>
        <taxon>Photobacterium</taxon>
    </lineage>
</organism>
<dbReference type="InterPro" id="IPR004197">
    <property type="entry name" value="Cellulase_Ig-like"/>
</dbReference>
<keyword evidence="9" id="KW-1185">Reference proteome</keyword>
<evidence type="ECO:0000256" key="4">
    <source>
        <dbReference type="ARBA" id="ARBA00023295"/>
    </source>
</evidence>
<dbReference type="InterPro" id="IPR014756">
    <property type="entry name" value="Ig_E-set"/>
</dbReference>
<dbReference type="Pfam" id="PF00759">
    <property type="entry name" value="Glyco_hydro_9"/>
    <property type="match status" value="1"/>
</dbReference>
<dbReference type="EMBL" id="PYMA01000008">
    <property type="protein sequence ID" value="PSW19036.1"/>
    <property type="molecule type" value="Genomic_DNA"/>
</dbReference>
<comment type="similarity">
    <text evidence="1">Belongs to the glycosyl hydrolase 9 (cellulase E) family.</text>
</comment>
<dbReference type="AlphaFoldDB" id="A0A2T3NRX7"/>
<evidence type="ECO:0000256" key="1">
    <source>
        <dbReference type="ARBA" id="ARBA00007072"/>
    </source>
</evidence>
<keyword evidence="2" id="KW-0378">Hydrolase</keyword>
<feature type="domain" description="Glycoside hydrolase family 9" evidence="6">
    <location>
        <begin position="99"/>
        <end position="508"/>
    </location>
</feature>
<dbReference type="GO" id="GO:0008810">
    <property type="term" value="F:cellulase activity"/>
    <property type="evidence" value="ECO:0007669"/>
    <property type="project" value="InterPro"/>
</dbReference>
<dbReference type="Pfam" id="PF02927">
    <property type="entry name" value="CelD_N"/>
    <property type="match status" value="1"/>
</dbReference>
<evidence type="ECO:0000259" key="7">
    <source>
        <dbReference type="Pfam" id="PF02927"/>
    </source>
</evidence>
<protein>
    <submittedName>
        <fullName evidence="8">Chitobiase</fullName>
    </submittedName>
</protein>
<keyword evidence="4" id="KW-0326">Glycosidase</keyword>
<sequence length="578" mass="64810">MQLLTNHLGYERNGAKQVILQAPAQQQQLEADVVCCRSGEPVLQLPLKACGPVDQWHTGYTYAGDFTALTTCGEYFVRVGETQSKPFMIAEGLLMHRTFSDVIHYFKSQRCGGIFEQADQQVPLLGTDITVDARGGWYDASGDVSKYFSHLSYSNYLNPQQTPMIVWNMLHAFETLEPEAGFAKFTQVRLIEEALHGADFLLRMKSTDGYFYTTVFDKWSKTTEQREICSYGTQDGIKSTDYQAAFRQGAGVAIAALASASRLLTDTSVKALGFENASKAKAYLAAAADGYWHLAEMNKQYLNDGCENIIDEYCALLAAVELYRATSDNVYLDQSRHWAIRLSARQVSDETRQHYWSANQDGSRPYYHGAEAGLPAISLMCYLKVETDTANQQRIGDIVHRALGFELAITHEVNNPFGYPRQYVKPVNGNKHSAFFIPHDNETGYWWQGENARLASLAAMAYMAQQCPAAGDLKPELKAYAQRATDWLVGLNPFDMSMLDGHGFNNPDYLPELGFQNAKGGVCNGITAGFDNEHDIAFNPEPQAQDMLQNWRWGEQWIPHAGWYLLAVALQYKERKHG</sequence>
<dbReference type="GO" id="GO:0000272">
    <property type="term" value="P:polysaccharide catabolic process"/>
    <property type="evidence" value="ECO:0007669"/>
    <property type="project" value="UniProtKB-KW"/>
</dbReference>
<evidence type="ECO:0000256" key="5">
    <source>
        <dbReference type="ARBA" id="ARBA00023326"/>
    </source>
</evidence>
<keyword evidence="3" id="KW-0119">Carbohydrate metabolism</keyword>
<dbReference type="PANTHER" id="PTHR22298">
    <property type="entry name" value="ENDO-1,4-BETA-GLUCANASE"/>
    <property type="match status" value="1"/>
</dbReference>
<feature type="domain" description="Cellulase Ig-like" evidence="7">
    <location>
        <begin position="6"/>
        <end position="83"/>
    </location>
</feature>
<proteinExistence type="inferred from homology"/>
<evidence type="ECO:0000256" key="2">
    <source>
        <dbReference type="ARBA" id="ARBA00022801"/>
    </source>
</evidence>
<gene>
    <name evidence="8" type="ORF">C9I98_14410</name>
</gene>
<dbReference type="CDD" id="cd02850">
    <property type="entry name" value="E_set_Cellulase_N"/>
    <property type="match status" value="1"/>
</dbReference>
<evidence type="ECO:0000256" key="3">
    <source>
        <dbReference type="ARBA" id="ARBA00023277"/>
    </source>
</evidence>
<dbReference type="SUPFAM" id="SSF81296">
    <property type="entry name" value="E set domains"/>
    <property type="match status" value="1"/>
</dbReference>
<dbReference type="OrthoDB" id="9808897at2"/>